<organism evidence="2 3">
    <name type="scientific">Streptococcus zalophi</name>
    <dbReference type="NCBI Taxonomy" id="640031"/>
    <lineage>
        <taxon>Bacteria</taxon>
        <taxon>Bacillati</taxon>
        <taxon>Bacillota</taxon>
        <taxon>Bacilli</taxon>
        <taxon>Lactobacillales</taxon>
        <taxon>Streptococcaceae</taxon>
        <taxon>Streptococcus</taxon>
    </lineage>
</organism>
<dbReference type="Gene3D" id="2.60.40.1140">
    <property type="entry name" value="Collagen-binding surface protein Cna, B-type domain"/>
    <property type="match status" value="3"/>
</dbReference>
<dbReference type="Proteomes" id="UP000644875">
    <property type="component" value="Unassembled WGS sequence"/>
</dbReference>
<dbReference type="Pfam" id="PF05738">
    <property type="entry name" value="Cna_B"/>
    <property type="match status" value="3"/>
</dbReference>
<sequence>MLKDVKKILSLLFLSLVTVIGLSLPGQTVYTDGVGASTTNLNELLTNVDIDAEVDADGNYIVYPDGDYDVTFRFAENQTKQFSDEEEMIYTLPAGLTVGPVGETTFSIHIIDSEGEVDVNNNTYRVEGNQLKVKFNKNDPNFTRLTKVANIEFAIEIKGKIAENITEIQFNENIIKKFVVNIDSDITIEKSGTYNKDTGMVDYQLTIKSKGINKDVVITDTISGTALTFNNDVVITSNKTNPLPHQTTQVGNGFETRIERLGHGEEVVVKYSATVNHDAIAEKGTVEETKNTATVKSDKVPDPKSIEFNLENKIDFSMLAKRVLKQEDKGNNIHEITWKLEINKYMRKTMGGEVIFDKITDVSSKRMGYSGQGIKITVTKPDGSTEVRNIPWSQLDTTTANGKMNSWKHIIPNSDGKFKYEIEYTTEIDMTGAPGTLNFKNNVTVGNYNTTGSINIENGQIATTLAKKAIEVSSKKIKWQITIKDFPSQGHDGQAFIVDDLPKLEHNGKWLRDIFDETDPSKIKVTGLQDQEKYEIIRSSNAPDKNTISIHFYKDEAKHPGLNPTPDGQPRDIVITLETDVDQEWLEYAASVGYKTGEIHTNNTTFRMNTTQGEQVILGAYARAVPKKQSLEKKYLEKSEVEINGVTYPIYKYQLTIEGLSEETPTIVDKFETSYLKYYPDNGIQIRGVDVDDNTFDGGEADISSTNEGIEMTLKNLPKDGSHLYPKYEVFYYLIPKDKAALDQLNDKALTLEEGYPLKNVASWGEFTSDTVVANHTYSPFVDKSLLTEPTIDNGYVATFSIEVNKEGRDLLTNSDKLTLTDKLSDNLRIKLDTVKITPDAPDANIGYDKETNTLTINNLPDSQKLTITYDARVLGKGDATFSNAATLEGKSSKITKTINIETTGGGTGSNPSVTIVKSDKDDYSKKLEGVEFQLFEIVNGQEQAIKDKNGNDVKFVTNENGKVLIQGDQQNLGWVLWADKEYLLRETKTIQGYDITKTDDVKFTLKKQVENNTQYSIVGDEINVTNERPKTEVSVQKKWITSSTNHPDIYLKLYRQIEGGQLEEVPEANVKKLESGTTKVTWTNLYKNDLQDHKYIYSVKEIDENNGSIQLDGDNYLVTYGGTSDKGLTVTNKKLITIAGTKTWDDADNQDGKRPNKVTIILLADGKQIDTQEISEATGWKYQFDNLPEAKGDKKIQYTVKEETVPEYNAVVTGYDITNTHTPSTVNISGKKIWDDANNQDGKRPTEVIVNLLADGQPTGQKATVTEATNWAYEFTDLPEFKAGQK</sequence>
<dbReference type="Gene3D" id="2.60.40.10">
    <property type="entry name" value="Immunoglobulins"/>
    <property type="match status" value="1"/>
</dbReference>
<dbReference type="Gene3D" id="2.60.40.740">
    <property type="match status" value="2"/>
</dbReference>
<name>A0A934PAR1_9STRE</name>
<gene>
    <name evidence="2" type="ORF">JHK64_06745</name>
</gene>
<evidence type="ECO:0000259" key="1">
    <source>
        <dbReference type="Pfam" id="PF05738"/>
    </source>
</evidence>
<proteinExistence type="predicted"/>
<feature type="domain" description="CNA-B" evidence="1">
    <location>
        <begin position="1229"/>
        <end position="1286"/>
    </location>
</feature>
<evidence type="ECO:0000313" key="2">
    <source>
        <dbReference type="EMBL" id="MBJ8350321.1"/>
    </source>
</evidence>
<feature type="domain" description="CNA-B" evidence="1">
    <location>
        <begin position="1139"/>
        <end position="1221"/>
    </location>
</feature>
<dbReference type="CDD" id="cd00222">
    <property type="entry name" value="CollagenBindB"/>
    <property type="match status" value="2"/>
</dbReference>
<keyword evidence="3" id="KW-1185">Reference proteome</keyword>
<dbReference type="SUPFAM" id="SSF49478">
    <property type="entry name" value="Cna protein B-type domain"/>
    <property type="match status" value="3"/>
</dbReference>
<accession>A0A934PAR1</accession>
<dbReference type="InterPro" id="IPR008966">
    <property type="entry name" value="Adhesion_dom_sf"/>
</dbReference>
<evidence type="ECO:0000313" key="3">
    <source>
        <dbReference type="Proteomes" id="UP000644875"/>
    </source>
</evidence>
<feature type="non-terminal residue" evidence="2">
    <location>
        <position position="1287"/>
    </location>
</feature>
<comment type="caution">
    <text evidence="2">The sequence shown here is derived from an EMBL/GenBank/DDBJ whole genome shotgun (WGS) entry which is preliminary data.</text>
</comment>
<dbReference type="EMBL" id="JAENBP010000009">
    <property type="protein sequence ID" value="MBJ8350321.1"/>
    <property type="molecule type" value="Genomic_DNA"/>
</dbReference>
<dbReference type="SUPFAM" id="SSF49401">
    <property type="entry name" value="Bacterial adhesins"/>
    <property type="match status" value="1"/>
</dbReference>
<dbReference type="InterPro" id="IPR008454">
    <property type="entry name" value="Collagen-bd_Cna-like_B-typ_dom"/>
</dbReference>
<dbReference type="InterPro" id="IPR013783">
    <property type="entry name" value="Ig-like_fold"/>
</dbReference>
<reference evidence="2 3" key="1">
    <citation type="journal article" date="2021" name="Int. J. Syst. Evol. Microbiol.">
        <title>Streptococcus vicugnae sp. nov., isolated from faeces of alpacas (Vicugna pacos) and cattle (Bos taurus), Streptococcus zalophi sp. nov., and Streptococcus pacificus sp. nov., isolated from respiratory tract of California sea lions (Zalophus californianus).</title>
        <authorList>
            <person name="Volokhov D.V."/>
            <person name="Zagorodnyaya T.A."/>
            <person name="Shen Z."/>
            <person name="Blom J."/>
            <person name="Furtak V.A."/>
            <person name="Eisenberg T."/>
            <person name="Fan P."/>
            <person name="Jeong K.C."/>
            <person name="Gao Y."/>
            <person name="Zhang S."/>
            <person name="Amselle M."/>
        </authorList>
    </citation>
    <scope>NUCLEOTIDE SEQUENCE [LARGE SCALE GENOMIC DNA]</scope>
    <source>
        <strain evidence="3">CSL7508-lung</strain>
    </source>
</reference>
<dbReference type="RefSeq" id="WP_199568231.1">
    <property type="nucleotide sequence ID" value="NZ_JAENBP010000009.1"/>
</dbReference>
<protein>
    <submittedName>
        <fullName evidence="2">Cna B-type domain-containing protein</fullName>
    </submittedName>
</protein>
<feature type="domain" description="CNA-B" evidence="1">
    <location>
        <begin position="1034"/>
        <end position="1134"/>
    </location>
</feature>